<evidence type="ECO:0000313" key="3">
    <source>
        <dbReference type="Proteomes" id="UP000320475"/>
    </source>
</evidence>
<dbReference type="AlphaFoldDB" id="A0A507CW42"/>
<feature type="compositionally biased region" description="Low complexity" evidence="1">
    <location>
        <begin position="22"/>
        <end position="55"/>
    </location>
</feature>
<feature type="compositionally biased region" description="Polar residues" evidence="1">
    <location>
        <begin position="1"/>
        <end position="12"/>
    </location>
</feature>
<reference evidence="2 3" key="1">
    <citation type="journal article" date="2019" name="Sci. Rep.">
        <title>Comparative genomics of chytrid fungi reveal insights into the obligate biotrophic and pathogenic lifestyle of Synchytrium endobioticum.</title>
        <authorList>
            <person name="van de Vossenberg B.T.L.H."/>
            <person name="Warris S."/>
            <person name="Nguyen H.D.T."/>
            <person name="van Gent-Pelzer M.P.E."/>
            <person name="Joly D.L."/>
            <person name="van de Geest H.C."/>
            <person name="Bonants P.J.M."/>
            <person name="Smith D.S."/>
            <person name="Levesque C.A."/>
            <person name="van der Lee T.A.J."/>
        </authorList>
    </citation>
    <scope>NUCLEOTIDE SEQUENCE [LARGE SCALE GENOMIC DNA]</scope>
    <source>
        <strain evidence="2 3">LEV6574</strain>
    </source>
</reference>
<dbReference type="OrthoDB" id="10504658at2759"/>
<dbReference type="EMBL" id="QEAM01000226">
    <property type="protein sequence ID" value="TPX43386.1"/>
    <property type="molecule type" value="Genomic_DNA"/>
</dbReference>
<organism evidence="2 3">
    <name type="scientific">Synchytrium endobioticum</name>
    <dbReference type="NCBI Taxonomy" id="286115"/>
    <lineage>
        <taxon>Eukaryota</taxon>
        <taxon>Fungi</taxon>
        <taxon>Fungi incertae sedis</taxon>
        <taxon>Chytridiomycota</taxon>
        <taxon>Chytridiomycota incertae sedis</taxon>
        <taxon>Chytridiomycetes</taxon>
        <taxon>Synchytriales</taxon>
        <taxon>Synchytriaceae</taxon>
        <taxon>Synchytrium</taxon>
    </lineage>
</organism>
<proteinExistence type="predicted"/>
<comment type="caution">
    <text evidence="2">The sequence shown here is derived from an EMBL/GenBank/DDBJ whole genome shotgun (WGS) entry which is preliminary data.</text>
</comment>
<accession>A0A507CW42</accession>
<sequence length="116" mass="12707">MNSSVSAPTSKAISIPTRRTASHSSSSFSSSTKPSGSYSSTYSSSTSGKSTWKPTSTDFVSVNLIDNDRYLKLLSNSGGFRWDVSVLNPRYRDRPSHHDQSDIDDVPVTEIRLDDV</sequence>
<evidence type="ECO:0000256" key="1">
    <source>
        <dbReference type="SAM" id="MobiDB-lite"/>
    </source>
</evidence>
<dbReference type="Proteomes" id="UP000320475">
    <property type="component" value="Unassembled WGS sequence"/>
</dbReference>
<evidence type="ECO:0000313" key="2">
    <source>
        <dbReference type="EMBL" id="TPX43386.1"/>
    </source>
</evidence>
<protein>
    <submittedName>
        <fullName evidence="2">Uncharacterized protein</fullName>
    </submittedName>
</protein>
<dbReference type="VEuPathDB" id="FungiDB:SeMB42_g04129"/>
<gene>
    <name evidence="2" type="ORF">SeLEV6574_g05096</name>
</gene>
<feature type="region of interest" description="Disordered" evidence="1">
    <location>
        <begin position="1"/>
        <end position="55"/>
    </location>
</feature>
<name>A0A507CW42_9FUNG</name>